<dbReference type="CDD" id="cd17928">
    <property type="entry name" value="DEXDc_SecA"/>
    <property type="match status" value="1"/>
</dbReference>
<dbReference type="InterPro" id="IPR014001">
    <property type="entry name" value="Helicase_ATP-bd"/>
</dbReference>
<keyword evidence="3 12" id="KW-0813">Transport</keyword>
<evidence type="ECO:0000256" key="7">
    <source>
        <dbReference type="ARBA" id="ARBA00022840"/>
    </source>
</evidence>
<evidence type="ECO:0000259" key="15">
    <source>
        <dbReference type="PROSITE" id="PS51192"/>
    </source>
</evidence>
<comment type="subcellular location">
    <subcellularLocation>
        <location evidence="12">Cell membrane</location>
        <topology evidence="12">Peripheral membrane protein</topology>
        <orientation evidence="12">Cytoplasmic side</orientation>
    </subcellularLocation>
    <subcellularLocation>
        <location evidence="12">Cytoplasm</location>
    </subcellularLocation>
    <subcellularLocation>
        <location evidence="1">Membrane</location>
        <topology evidence="1">Peripheral membrane protein</topology>
    </subcellularLocation>
    <text evidence="12">Distribution is 50-50.</text>
</comment>
<comment type="subunit">
    <text evidence="12">Monomer and homodimer. Part of the essential Sec protein translocation apparatus which comprises SecA, SecYEG and auxiliary proteins SecDF. Other proteins may also be involved.</text>
</comment>
<comment type="caution">
    <text evidence="18">The sequence shown here is derived from an EMBL/GenBank/DDBJ whole genome shotgun (WGS) entry which is preliminary data.</text>
</comment>
<dbReference type="InterPro" id="IPR027417">
    <property type="entry name" value="P-loop_NTPase"/>
</dbReference>
<dbReference type="PANTHER" id="PTHR30612:SF0">
    <property type="entry name" value="CHLOROPLAST PROTEIN-TRANSPORTING ATPASE"/>
    <property type="match status" value="1"/>
</dbReference>
<evidence type="ECO:0000313" key="18">
    <source>
        <dbReference type="EMBL" id="MBP5835931.1"/>
    </source>
</evidence>
<dbReference type="PRINTS" id="PR00906">
    <property type="entry name" value="SECA"/>
</dbReference>
<evidence type="ECO:0000259" key="16">
    <source>
        <dbReference type="PROSITE" id="PS51194"/>
    </source>
</evidence>
<evidence type="ECO:0000256" key="11">
    <source>
        <dbReference type="ARBA" id="ARBA00023136"/>
    </source>
</evidence>
<dbReference type="EC" id="7.4.2.8" evidence="12"/>
<dbReference type="HAMAP" id="MF_01382">
    <property type="entry name" value="SecA"/>
    <property type="match status" value="1"/>
</dbReference>
<keyword evidence="6 12" id="KW-0547">Nucleotide-binding</keyword>
<evidence type="ECO:0000256" key="13">
    <source>
        <dbReference type="RuleBase" id="RU003874"/>
    </source>
</evidence>
<evidence type="ECO:0000256" key="4">
    <source>
        <dbReference type="ARBA" id="ARBA00022475"/>
    </source>
</evidence>
<proteinExistence type="inferred from homology"/>
<dbReference type="InterPro" id="IPR014018">
    <property type="entry name" value="SecA_motor_DEAD"/>
</dbReference>
<dbReference type="SMART" id="SM00957">
    <property type="entry name" value="SecA_DEAD"/>
    <property type="match status" value="1"/>
</dbReference>
<evidence type="ECO:0000259" key="17">
    <source>
        <dbReference type="PROSITE" id="PS51196"/>
    </source>
</evidence>
<dbReference type="RefSeq" id="WP_203552194.1">
    <property type="nucleotide sequence ID" value="NZ_JACAOD020000006.1"/>
</dbReference>
<dbReference type="InterPro" id="IPR020937">
    <property type="entry name" value="SecA_CS"/>
</dbReference>
<dbReference type="InterPro" id="IPR036266">
    <property type="entry name" value="SecA_Wing/Scaffold_sf"/>
</dbReference>
<evidence type="ECO:0000256" key="2">
    <source>
        <dbReference type="ARBA" id="ARBA00007650"/>
    </source>
</evidence>
<dbReference type="SUPFAM" id="SSF81767">
    <property type="entry name" value="Pre-protein crosslinking domain of SecA"/>
    <property type="match status" value="1"/>
</dbReference>
<dbReference type="InterPro" id="IPR001650">
    <property type="entry name" value="Helicase_C-like"/>
</dbReference>
<feature type="binding site" evidence="12">
    <location>
        <position position="85"/>
    </location>
    <ligand>
        <name>ATP</name>
        <dbReference type="ChEBI" id="CHEBI:30616"/>
    </ligand>
</feature>
<dbReference type="InterPro" id="IPR000185">
    <property type="entry name" value="SecA"/>
</dbReference>
<evidence type="ECO:0000256" key="9">
    <source>
        <dbReference type="ARBA" id="ARBA00022967"/>
    </source>
</evidence>
<dbReference type="SUPFAM" id="SSF52540">
    <property type="entry name" value="P-loop containing nucleoside triphosphate hydrolases"/>
    <property type="match status" value="2"/>
</dbReference>
<dbReference type="InterPro" id="IPR011130">
    <property type="entry name" value="SecA_preprotein_X-link_dom"/>
</dbReference>
<keyword evidence="11 12" id="KW-0472">Membrane</keyword>
<dbReference type="Pfam" id="PF07516">
    <property type="entry name" value="SecA_SW"/>
    <property type="match status" value="1"/>
</dbReference>
<dbReference type="EMBL" id="JACAOD020000006">
    <property type="protein sequence ID" value="MBP5835931.1"/>
    <property type="molecule type" value="Genomic_DNA"/>
</dbReference>
<comment type="similarity">
    <text evidence="2 12 13">Belongs to the SecA family.</text>
</comment>
<accession>A0ABS5CY85</accession>
<dbReference type="CDD" id="cd18803">
    <property type="entry name" value="SF2_C_secA"/>
    <property type="match status" value="1"/>
</dbReference>
<dbReference type="PROSITE" id="PS51192">
    <property type="entry name" value="HELICASE_ATP_BIND_1"/>
    <property type="match status" value="1"/>
</dbReference>
<dbReference type="PROSITE" id="PS51194">
    <property type="entry name" value="HELICASE_CTER"/>
    <property type="match status" value="1"/>
</dbReference>
<feature type="region of interest" description="Disordered" evidence="14">
    <location>
        <begin position="807"/>
        <end position="828"/>
    </location>
</feature>
<protein>
    <recommendedName>
        <fullName evidence="12 13">Protein translocase subunit SecA</fullName>
        <ecNumber evidence="12">7.4.2.8</ecNumber>
    </recommendedName>
</protein>
<feature type="domain" description="SecA family profile" evidence="17">
    <location>
        <begin position="1"/>
        <end position="571"/>
    </location>
</feature>
<dbReference type="InterPro" id="IPR011116">
    <property type="entry name" value="SecA_Wing/Scaffold"/>
</dbReference>
<evidence type="ECO:0000256" key="3">
    <source>
        <dbReference type="ARBA" id="ARBA00022448"/>
    </source>
</evidence>
<dbReference type="PROSITE" id="PS51196">
    <property type="entry name" value="SECA_MOTOR_DEAD"/>
    <property type="match status" value="1"/>
</dbReference>
<reference evidence="18" key="1">
    <citation type="submission" date="2021-04" db="EMBL/GenBank/DDBJ databases">
        <title>Genomic features of Candidatus Phytoplasma meliae isolate ChTYXIII (1SrXIII-G).</title>
        <authorList>
            <person name="Fernandez F.D."/>
            <person name="Conci L.R."/>
        </authorList>
    </citation>
    <scope>NUCLEOTIDE SEQUENCE [LARGE SCALE GENOMIC DNA]</scope>
    <source>
        <strain evidence="18">ChTYXIII-Mo</strain>
    </source>
</reference>
<evidence type="ECO:0000256" key="10">
    <source>
        <dbReference type="ARBA" id="ARBA00023010"/>
    </source>
</evidence>
<evidence type="ECO:0000313" key="19">
    <source>
        <dbReference type="Proteomes" id="UP001195571"/>
    </source>
</evidence>
<dbReference type="SMART" id="SM00958">
    <property type="entry name" value="SecA_PP_bind"/>
    <property type="match status" value="1"/>
</dbReference>
<keyword evidence="5 12" id="KW-0963">Cytoplasm</keyword>
<feature type="binding site" evidence="12">
    <location>
        <begin position="103"/>
        <end position="107"/>
    </location>
    <ligand>
        <name>ATP</name>
        <dbReference type="ChEBI" id="CHEBI:30616"/>
    </ligand>
</feature>
<evidence type="ECO:0000256" key="1">
    <source>
        <dbReference type="ARBA" id="ARBA00004170"/>
    </source>
</evidence>
<evidence type="ECO:0000256" key="6">
    <source>
        <dbReference type="ARBA" id="ARBA00022741"/>
    </source>
</evidence>
<keyword evidence="10 12" id="KW-0811">Translocation</keyword>
<keyword evidence="4 12" id="KW-1003">Cell membrane</keyword>
<feature type="domain" description="Helicase C-terminal" evidence="16">
    <location>
        <begin position="411"/>
        <end position="573"/>
    </location>
</feature>
<dbReference type="PROSITE" id="PS01312">
    <property type="entry name" value="SECA"/>
    <property type="match status" value="1"/>
</dbReference>
<keyword evidence="9 12" id="KW-1278">Translocase</keyword>
<feature type="domain" description="Helicase ATP-binding" evidence="15">
    <location>
        <begin position="87"/>
        <end position="247"/>
    </location>
</feature>
<evidence type="ECO:0000256" key="14">
    <source>
        <dbReference type="SAM" id="MobiDB-lite"/>
    </source>
</evidence>
<dbReference type="Gene3D" id="3.40.50.300">
    <property type="entry name" value="P-loop containing nucleotide triphosphate hydrolases"/>
    <property type="match status" value="3"/>
</dbReference>
<dbReference type="Gene3D" id="1.10.3060.10">
    <property type="entry name" value="Helical scaffold and wing domains of SecA"/>
    <property type="match status" value="1"/>
</dbReference>
<dbReference type="NCBIfam" id="NF006630">
    <property type="entry name" value="PRK09200.1"/>
    <property type="match status" value="1"/>
</dbReference>
<dbReference type="NCBIfam" id="TIGR00963">
    <property type="entry name" value="secA"/>
    <property type="match status" value="1"/>
</dbReference>
<gene>
    <name evidence="12 18" type="primary">secA</name>
    <name evidence="18" type="ORF">CHTY_001675</name>
</gene>
<keyword evidence="7 12" id="KW-0067">ATP-binding</keyword>
<sequence>MFNFLKKIFNSSRKALRKARVIANKIEKLSETMSLLQDSQFALKTDELKQRYQKGETLNQLLPEAYALAREATKRVTGLTPYYVQILGAIILHQGNIAEMKTGEGKTLTAIMPAYLNALSGNPVHIVTVNEYLAKREFEGNIGEVYRFLGLQVGLNVKENTTEEKQAAYLCDILYTTNSELGFDYLRDNMKIDSQNLVMKRPYSYAIVDEVDSILIDEARTPLIISQSMKEGKNLYKEAQRFVRTLKNQHYLIELETKTIELTEEGINKAEKFFQIENLYNVEHTSLLHHIKNALKAYFTMHKNKDYLVDQNQVLIIDQFTGRVLKGRQFSDGLHQALEAKERVLIKEETSIGATITYQNFFRLYHKLSGMTGTAKTEEDEFRDIYNMEVIEIPTNLPMIRIDEPDFIFVSLKEKYDALIEEVLERNKKGQPILIGTTTVEVSEIISKKLKKKLIKHEILNAKNHSKEAEIIAKAGIKNAITIATNMAGRGTDIRLGEGVVELGGLVVLGTERHESRRIDNQLRGRSGRQGDPGYSRFFISSEDELAQRFGGTKIEKIISLLQKINATEAKTSSKMITNFFTKIQKKVESSNFDYRKYLLKYDDILRTQREMIYDQRKEILNSSDPEKIALTLIQKTLNQEILPYFNNNSKNKNQTESLILFLEKNFFPKNTFDIKEIQTIYENLKNKNNTLSSFKNHLSQKITTILDSQKTVLEKESLEIQHFTNALRWIMLKIIDTHYKHHINDMSFLRQGIGFVGYGQQDSFIEYQKEGQRLFNKMIYQMSLNIAATILKFPFVESFQNAPQQKQNILNDKSSNDDNATKKRRKIRVVKKPWN</sequence>
<feature type="binding site" evidence="12">
    <location>
        <position position="493"/>
    </location>
    <ligand>
        <name>ATP</name>
        <dbReference type="ChEBI" id="CHEBI:30616"/>
    </ligand>
</feature>
<dbReference type="InterPro" id="IPR036670">
    <property type="entry name" value="SecA_X-link_sf"/>
</dbReference>
<evidence type="ECO:0000256" key="8">
    <source>
        <dbReference type="ARBA" id="ARBA00022927"/>
    </source>
</evidence>
<organism evidence="18 19">
    <name type="scientific">Candidatus Phytoplasma meliae</name>
    <dbReference type="NCBI Taxonomy" id="1848402"/>
    <lineage>
        <taxon>Bacteria</taxon>
        <taxon>Bacillati</taxon>
        <taxon>Mycoplasmatota</taxon>
        <taxon>Mollicutes</taxon>
        <taxon>Acholeplasmatales</taxon>
        <taxon>Acholeplasmataceae</taxon>
        <taxon>Candidatus Phytoplasma</taxon>
        <taxon>16SrXIII (Mexican periwinkle virescence group)</taxon>
    </lineage>
</organism>
<dbReference type="Pfam" id="PF21090">
    <property type="entry name" value="P-loop_SecA"/>
    <property type="match status" value="1"/>
</dbReference>
<evidence type="ECO:0000256" key="12">
    <source>
        <dbReference type="HAMAP-Rule" id="MF_01382"/>
    </source>
</evidence>
<dbReference type="PANTHER" id="PTHR30612">
    <property type="entry name" value="SECA INNER MEMBRANE COMPONENT OF SEC PROTEIN SECRETION SYSTEM"/>
    <property type="match status" value="1"/>
</dbReference>
<dbReference type="Pfam" id="PF01043">
    <property type="entry name" value="SecA_PP_bind"/>
    <property type="match status" value="1"/>
</dbReference>
<dbReference type="Gene3D" id="3.90.1440.10">
    <property type="entry name" value="SecA, preprotein cross-linking domain"/>
    <property type="match status" value="1"/>
</dbReference>
<keyword evidence="19" id="KW-1185">Reference proteome</keyword>
<evidence type="ECO:0000256" key="5">
    <source>
        <dbReference type="ARBA" id="ARBA00022490"/>
    </source>
</evidence>
<keyword evidence="8 12" id="KW-0653">Protein transport</keyword>
<dbReference type="Pfam" id="PF07517">
    <property type="entry name" value="SecA_DEAD"/>
    <property type="match status" value="1"/>
</dbReference>
<comment type="function">
    <text evidence="12">Part of the Sec protein translocase complex. Interacts with the SecYEG preprotein conducting channel. Has a central role in coupling the hydrolysis of ATP to the transfer of proteins into and across the cell membrane, serving as an ATP-driven molecular motor driving the stepwise translocation of polypeptide chains across the membrane.</text>
</comment>
<comment type="catalytic activity">
    <reaction evidence="12">
        <text>ATP + H2O + cellular proteinSide 1 = ADP + phosphate + cellular proteinSide 2.</text>
        <dbReference type="EC" id="7.4.2.8"/>
    </reaction>
</comment>
<dbReference type="Proteomes" id="UP001195571">
    <property type="component" value="Unassembled WGS sequence"/>
</dbReference>
<dbReference type="InterPro" id="IPR044722">
    <property type="entry name" value="SecA_SF2_C"/>
</dbReference>
<dbReference type="InterPro" id="IPR011115">
    <property type="entry name" value="SecA_DEAD"/>
</dbReference>
<name>A0ABS5CY85_9MOLU</name>
<dbReference type="SUPFAM" id="SSF81886">
    <property type="entry name" value="Helical scaffold and wing domains of SecA"/>
    <property type="match status" value="1"/>
</dbReference>